<evidence type="ECO:0000256" key="9">
    <source>
        <dbReference type="ARBA" id="ARBA00023014"/>
    </source>
</evidence>
<evidence type="ECO:0000256" key="5">
    <source>
        <dbReference type="ARBA" id="ARBA00022723"/>
    </source>
</evidence>
<reference evidence="12 13" key="1">
    <citation type="submission" date="2023-04" db="EMBL/GenBank/DDBJ databases">
        <title>Fusibacter bizertensis strain WBS, isolated from littoral bottom sediments of the Arctic seas - biochemical and genomic analysis.</title>
        <authorList>
            <person name="Brioukhanov A.L."/>
        </authorList>
    </citation>
    <scope>NUCLEOTIDE SEQUENCE [LARGE SCALE GENOMIC DNA]</scope>
    <source>
        <strain evidence="12 13">WBS</strain>
    </source>
</reference>
<dbReference type="CDD" id="cd06218">
    <property type="entry name" value="DHOD_e_trans"/>
    <property type="match status" value="1"/>
</dbReference>
<dbReference type="EMBL" id="JARYZI010000017">
    <property type="protein sequence ID" value="MDH8679829.1"/>
    <property type="molecule type" value="Genomic_DNA"/>
</dbReference>
<dbReference type="InterPro" id="IPR012165">
    <property type="entry name" value="Cyt_c3_hydrogenase_gsu"/>
</dbReference>
<keyword evidence="5" id="KW-0479">Metal-binding</keyword>
<evidence type="ECO:0000313" key="13">
    <source>
        <dbReference type="Proteomes" id="UP001158045"/>
    </source>
</evidence>
<comment type="similarity">
    <text evidence="1">Belongs to the PyrK family.</text>
</comment>
<dbReference type="SUPFAM" id="SSF63380">
    <property type="entry name" value="Riboflavin synthase domain-like"/>
    <property type="match status" value="1"/>
</dbReference>
<comment type="cofactor">
    <cofactor evidence="10">
        <name>[2Fe-2S] cluster</name>
        <dbReference type="ChEBI" id="CHEBI:190135"/>
    </cofactor>
</comment>
<proteinExistence type="inferred from homology"/>
<dbReference type="Pfam" id="PF10418">
    <property type="entry name" value="DHODB_Fe-S_bind"/>
    <property type="match status" value="1"/>
</dbReference>
<dbReference type="PANTHER" id="PTHR43513">
    <property type="entry name" value="DIHYDROOROTATE DEHYDROGENASE B (NAD(+)), ELECTRON TRANSFER SUBUNIT"/>
    <property type="match status" value="1"/>
</dbReference>
<keyword evidence="6" id="KW-0274">FAD</keyword>
<dbReference type="InterPro" id="IPR037117">
    <property type="entry name" value="Dihydroorotate_DH_ele_sf"/>
</dbReference>
<feature type="domain" description="FAD-binding FR-type" evidence="11">
    <location>
        <begin position="2"/>
        <end position="100"/>
    </location>
</feature>
<dbReference type="PROSITE" id="PS51384">
    <property type="entry name" value="FAD_FR"/>
    <property type="match status" value="1"/>
</dbReference>
<dbReference type="PIRSF" id="PIRSF006816">
    <property type="entry name" value="Cyc3_hyd_g"/>
    <property type="match status" value="1"/>
</dbReference>
<dbReference type="Gene3D" id="2.40.30.10">
    <property type="entry name" value="Translation factors"/>
    <property type="match status" value="1"/>
</dbReference>
<evidence type="ECO:0000313" key="12">
    <source>
        <dbReference type="EMBL" id="MDH8679829.1"/>
    </source>
</evidence>
<keyword evidence="2" id="KW-0813">Transport</keyword>
<comment type="caution">
    <text evidence="12">The sequence shown here is derived from an EMBL/GenBank/DDBJ whole genome shotgun (WGS) entry which is preliminary data.</text>
</comment>
<dbReference type="InterPro" id="IPR019480">
    <property type="entry name" value="Dihydroorotate_DH_Fe-S-bd"/>
</dbReference>
<keyword evidence="13" id="KW-1185">Reference proteome</keyword>
<evidence type="ECO:0000256" key="6">
    <source>
        <dbReference type="ARBA" id="ARBA00022827"/>
    </source>
</evidence>
<evidence type="ECO:0000256" key="3">
    <source>
        <dbReference type="ARBA" id="ARBA00022630"/>
    </source>
</evidence>
<evidence type="ECO:0000256" key="1">
    <source>
        <dbReference type="ARBA" id="ARBA00006422"/>
    </source>
</evidence>
<sequence>MKFSGRVKIIETIQLQDDIFKITVERPVEVETIIPGQFFNILATTSGLPLLRRPISVSQITDETLEFTIKVLGKGTEWLAHKAVGSYLEIMGPLGNGFEIDGNLKKVLLLGGGIGVAPIKGLLEYLSQNDVECDSVIGFRDLPIFSEEFIRNSMHNEIISEKNSAYKQGYVTGYFEQLVKESSYDAIFACGPEAMLRSITKVADKFGLKLQLLMEEKMACGIGACLVCTCKVKDGDFDYKHVRKCKEGPMFYSNEVIFDEA</sequence>
<keyword evidence="7" id="KW-0249">Electron transport</keyword>
<dbReference type="Gene3D" id="3.40.50.80">
    <property type="entry name" value="Nucleotide-binding domain of ferredoxin-NADP reductase (FNR) module"/>
    <property type="match status" value="1"/>
</dbReference>
<name>A0ABT6NHC3_9FIRM</name>
<organism evidence="12 13">
    <name type="scientific">Fusibacter bizertensis</name>
    <dbReference type="NCBI Taxonomy" id="1488331"/>
    <lineage>
        <taxon>Bacteria</taxon>
        <taxon>Bacillati</taxon>
        <taxon>Bacillota</taxon>
        <taxon>Clostridia</taxon>
        <taxon>Eubacteriales</taxon>
        <taxon>Eubacteriales Family XII. Incertae Sedis</taxon>
        <taxon>Fusibacter</taxon>
    </lineage>
</organism>
<evidence type="ECO:0000256" key="7">
    <source>
        <dbReference type="ARBA" id="ARBA00022982"/>
    </source>
</evidence>
<keyword evidence="9" id="KW-0411">Iron-sulfur</keyword>
<evidence type="ECO:0000259" key="11">
    <source>
        <dbReference type="PROSITE" id="PS51384"/>
    </source>
</evidence>
<keyword evidence="3" id="KW-0285">Flavoprotein</keyword>
<evidence type="ECO:0000256" key="4">
    <source>
        <dbReference type="ARBA" id="ARBA00022714"/>
    </source>
</evidence>
<accession>A0ABT6NHC3</accession>
<evidence type="ECO:0000256" key="10">
    <source>
        <dbReference type="ARBA" id="ARBA00034078"/>
    </source>
</evidence>
<keyword evidence="8" id="KW-0408">Iron</keyword>
<dbReference type="InterPro" id="IPR039261">
    <property type="entry name" value="FNR_nucleotide-bd"/>
</dbReference>
<dbReference type="InterPro" id="IPR050353">
    <property type="entry name" value="PyrK_electron_transfer"/>
</dbReference>
<dbReference type="RefSeq" id="WP_281095725.1">
    <property type="nucleotide sequence ID" value="NZ_JARYZI010000017.1"/>
</dbReference>
<evidence type="ECO:0000256" key="2">
    <source>
        <dbReference type="ARBA" id="ARBA00022448"/>
    </source>
</evidence>
<keyword evidence="4" id="KW-0001">2Fe-2S</keyword>
<evidence type="ECO:0000256" key="8">
    <source>
        <dbReference type="ARBA" id="ARBA00023004"/>
    </source>
</evidence>
<dbReference type="InterPro" id="IPR017938">
    <property type="entry name" value="Riboflavin_synthase-like_b-brl"/>
</dbReference>
<dbReference type="Proteomes" id="UP001158045">
    <property type="component" value="Unassembled WGS sequence"/>
</dbReference>
<dbReference type="PANTHER" id="PTHR43513:SF3">
    <property type="entry name" value="DIHYDROOROTATE DEHYDROGENASE B (NAD(+)), ELECTRON TRANSFER SUBUNIT-RELATED"/>
    <property type="match status" value="1"/>
</dbReference>
<protein>
    <submittedName>
        <fullName evidence="12">Dihydroorotate dehydrogenase electron transfer subunit</fullName>
    </submittedName>
</protein>
<dbReference type="SUPFAM" id="SSF52343">
    <property type="entry name" value="Ferredoxin reductase-like, C-terminal NADP-linked domain"/>
    <property type="match status" value="1"/>
</dbReference>
<dbReference type="InterPro" id="IPR017927">
    <property type="entry name" value="FAD-bd_FR_type"/>
</dbReference>
<dbReference type="Gene3D" id="2.10.240.10">
    <property type="entry name" value="Dihydroorotate dehydrogenase, electron transfer subunit"/>
    <property type="match status" value="1"/>
</dbReference>
<gene>
    <name evidence="12" type="ORF">QE109_16845</name>
</gene>